<evidence type="ECO:0000256" key="4">
    <source>
        <dbReference type="ARBA" id="ARBA00022679"/>
    </source>
</evidence>
<comment type="similarity">
    <text evidence="2 7">Belongs to the 1-acyl-sn-glycerol-3-phosphate acyltransferase family.</text>
</comment>
<name>A0ABY5VK11_9FIRM</name>
<dbReference type="InterPro" id="IPR002123">
    <property type="entry name" value="Plipid/glycerol_acylTrfase"/>
</dbReference>
<sequence>MLRFILIVIILVGYLILSIPLLLIEWIIGKFNTRAKDISSLRIVQAIFRLMIFIAGVKITVIGEENVPADQAVLYIGNHRSYFDILLTYSRCPNLTGFVAKKEMKKAPLLNFWMMYLHCLFLDRENLKEGLKTILKGIEKIKNGISIFIFPEGTRSRGESCLDMLPFHEGSFKLATKTNCPVIPVAMNNTAEIMEAHFPKIRPCHVIIEYGKPIIPSELSKEDVRHIGEYTRNIILDTLRKNESAV</sequence>
<proteinExistence type="inferred from homology"/>
<dbReference type="PANTHER" id="PTHR10434:SF64">
    <property type="entry name" value="1-ACYL-SN-GLYCEROL-3-PHOSPHATE ACYLTRANSFERASE-RELATED"/>
    <property type="match status" value="1"/>
</dbReference>
<gene>
    <name evidence="10" type="ORF">NQ502_07915</name>
</gene>
<dbReference type="NCBIfam" id="TIGR00530">
    <property type="entry name" value="AGP_acyltrn"/>
    <property type="match status" value="1"/>
</dbReference>
<keyword evidence="11" id="KW-1185">Reference proteome</keyword>
<dbReference type="PANTHER" id="PTHR10434">
    <property type="entry name" value="1-ACYL-SN-GLYCEROL-3-PHOSPHATE ACYLTRANSFERASE"/>
    <property type="match status" value="1"/>
</dbReference>
<dbReference type="Pfam" id="PF01553">
    <property type="entry name" value="Acyltransferase"/>
    <property type="match status" value="1"/>
</dbReference>
<evidence type="ECO:0000313" key="10">
    <source>
        <dbReference type="EMBL" id="UWP60944.1"/>
    </source>
</evidence>
<evidence type="ECO:0000256" key="3">
    <source>
        <dbReference type="ARBA" id="ARBA00022516"/>
    </source>
</evidence>
<dbReference type="SMART" id="SM00563">
    <property type="entry name" value="PlsC"/>
    <property type="match status" value="1"/>
</dbReference>
<keyword evidence="7" id="KW-0594">Phospholipid biosynthesis</keyword>
<evidence type="ECO:0000256" key="2">
    <source>
        <dbReference type="ARBA" id="ARBA00008655"/>
    </source>
</evidence>
<dbReference type="GO" id="GO:0016746">
    <property type="term" value="F:acyltransferase activity"/>
    <property type="evidence" value="ECO:0007669"/>
    <property type="project" value="UniProtKB-KW"/>
</dbReference>
<organism evidence="10 11">
    <name type="scientific">Ruminococcus gauvreauii</name>
    <dbReference type="NCBI Taxonomy" id="438033"/>
    <lineage>
        <taxon>Bacteria</taxon>
        <taxon>Bacillati</taxon>
        <taxon>Bacillota</taxon>
        <taxon>Clostridia</taxon>
        <taxon>Eubacteriales</taxon>
        <taxon>Oscillospiraceae</taxon>
        <taxon>Ruminococcus</taxon>
    </lineage>
</organism>
<dbReference type="SUPFAM" id="SSF69593">
    <property type="entry name" value="Glycerol-3-phosphate (1)-acyltransferase"/>
    <property type="match status" value="1"/>
</dbReference>
<comment type="domain">
    <text evidence="7">The HXXXXD motif is essential for acyltransferase activity and may constitute the binding site for the phosphate moiety of the glycerol-3-phosphate.</text>
</comment>
<evidence type="ECO:0000256" key="1">
    <source>
        <dbReference type="ARBA" id="ARBA00005189"/>
    </source>
</evidence>
<evidence type="ECO:0000256" key="5">
    <source>
        <dbReference type="ARBA" id="ARBA00023098"/>
    </source>
</evidence>
<keyword evidence="8" id="KW-1133">Transmembrane helix</keyword>
<keyword evidence="5 7" id="KW-0443">Lipid metabolism</keyword>
<keyword evidence="6 7" id="KW-0012">Acyltransferase</keyword>
<feature type="domain" description="Phospholipid/glycerol acyltransferase" evidence="9">
    <location>
        <begin position="73"/>
        <end position="190"/>
    </location>
</feature>
<dbReference type="InterPro" id="IPR004552">
    <property type="entry name" value="AGP_acyltrans"/>
</dbReference>
<accession>A0ABY5VK11</accession>
<evidence type="ECO:0000256" key="8">
    <source>
        <dbReference type="SAM" id="Phobius"/>
    </source>
</evidence>
<feature type="transmembrane region" description="Helical" evidence="8">
    <location>
        <begin position="6"/>
        <end position="28"/>
    </location>
</feature>
<comment type="catalytic activity">
    <reaction evidence="7">
        <text>a 1-acyl-sn-glycero-3-phosphate + an acyl-CoA = a 1,2-diacyl-sn-glycero-3-phosphate + CoA</text>
        <dbReference type="Rhea" id="RHEA:19709"/>
        <dbReference type="ChEBI" id="CHEBI:57287"/>
        <dbReference type="ChEBI" id="CHEBI:57970"/>
        <dbReference type="ChEBI" id="CHEBI:58342"/>
        <dbReference type="ChEBI" id="CHEBI:58608"/>
        <dbReference type="EC" id="2.3.1.51"/>
    </reaction>
</comment>
<keyword evidence="4 7" id="KW-0808">Transferase</keyword>
<evidence type="ECO:0000313" key="11">
    <source>
        <dbReference type="Proteomes" id="UP001060164"/>
    </source>
</evidence>
<dbReference type="CDD" id="cd07989">
    <property type="entry name" value="LPLAT_AGPAT-like"/>
    <property type="match status" value="1"/>
</dbReference>
<dbReference type="Proteomes" id="UP001060164">
    <property type="component" value="Chromosome"/>
</dbReference>
<keyword evidence="8" id="KW-0472">Membrane</keyword>
<evidence type="ECO:0000259" key="9">
    <source>
        <dbReference type="SMART" id="SM00563"/>
    </source>
</evidence>
<keyword evidence="3 7" id="KW-0444">Lipid biosynthesis</keyword>
<reference evidence="10" key="1">
    <citation type="journal article" date="2022" name="Cell">
        <title>Design, construction, and in vivo augmentation of a complex gut microbiome.</title>
        <authorList>
            <person name="Cheng A.G."/>
            <person name="Ho P.Y."/>
            <person name="Aranda-Diaz A."/>
            <person name="Jain S."/>
            <person name="Yu F.B."/>
            <person name="Meng X."/>
            <person name="Wang M."/>
            <person name="Iakiviak M."/>
            <person name="Nagashima K."/>
            <person name="Zhao A."/>
            <person name="Murugkar P."/>
            <person name="Patil A."/>
            <person name="Atabakhsh K."/>
            <person name="Weakley A."/>
            <person name="Yan J."/>
            <person name="Brumbaugh A.R."/>
            <person name="Higginbottom S."/>
            <person name="Dimas A."/>
            <person name="Shiver A.L."/>
            <person name="Deutschbauer A."/>
            <person name="Neff N."/>
            <person name="Sonnenburg J.L."/>
            <person name="Huang K.C."/>
            <person name="Fischbach M.A."/>
        </authorList>
    </citation>
    <scope>NUCLEOTIDE SEQUENCE</scope>
    <source>
        <strain evidence="10">DSM 19829</strain>
    </source>
</reference>
<protein>
    <recommendedName>
        <fullName evidence="7">1-acyl-sn-glycerol-3-phosphate acyltransferase</fullName>
        <ecNumber evidence="7">2.3.1.51</ecNumber>
    </recommendedName>
</protein>
<dbReference type="RefSeq" id="WP_028527641.1">
    <property type="nucleotide sequence ID" value="NZ_CABLBR010000003.1"/>
</dbReference>
<dbReference type="EMBL" id="CP102290">
    <property type="protein sequence ID" value="UWP60944.1"/>
    <property type="molecule type" value="Genomic_DNA"/>
</dbReference>
<evidence type="ECO:0000256" key="7">
    <source>
        <dbReference type="RuleBase" id="RU361267"/>
    </source>
</evidence>
<dbReference type="EC" id="2.3.1.51" evidence="7"/>
<evidence type="ECO:0000256" key="6">
    <source>
        <dbReference type="ARBA" id="ARBA00023315"/>
    </source>
</evidence>
<comment type="pathway">
    <text evidence="1">Lipid metabolism.</text>
</comment>
<keyword evidence="8" id="KW-0812">Transmembrane</keyword>
<keyword evidence="7" id="KW-1208">Phospholipid metabolism</keyword>